<dbReference type="InterPro" id="IPR017937">
    <property type="entry name" value="Thioredoxin_CS"/>
</dbReference>
<dbReference type="AlphaFoldDB" id="A0A9X0P9X2"/>
<dbReference type="Gene3D" id="3.40.30.10">
    <property type="entry name" value="Glutaredoxin"/>
    <property type="match status" value="1"/>
</dbReference>
<feature type="domain" description="Thioredoxin" evidence="12">
    <location>
        <begin position="1"/>
        <end position="104"/>
    </location>
</feature>
<protein>
    <recommendedName>
        <fullName evidence="2 8">Thioredoxin</fullName>
    </recommendedName>
</protein>
<dbReference type="EMBL" id="JABTCN010000006">
    <property type="protein sequence ID" value="MBA8775974.1"/>
    <property type="molecule type" value="Genomic_DNA"/>
</dbReference>
<dbReference type="PRINTS" id="PR00421">
    <property type="entry name" value="THIOREDOXIN"/>
</dbReference>
<sequence>MALIEVKDSNFEEQINEGVKLVDFWATWCGPCKMIAPVLEDLAQDYDGKVDILKLDVDQNQATAAKYEVMSIPTLIVFKDGEPVDKVVGFQPKENLAQVLDKHI</sequence>
<organism evidence="13 15">
    <name type="scientific">Staphylococcus coagulans</name>
    <dbReference type="NCBI Taxonomy" id="74706"/>
    <lineage>
        <taxon>Bacteria</taxon>
        <taxon>Bacillati</taxon>
        <taxon>Bacillota</taxon>
        <taxon>Bacilli</taxon>
        <taxon>Bacillales</taxon>
        <taxon>Staphylococcaceae</taxon>
        <taxon>Staphylococcus</taxon>
    </lineage>
</organism>
<evidence type="ECO:0000256" key="4">
    <source>
        <dbReference type="ARBA" id="ARBA00022982"/>
    </source>
</evidence>
<dbReference type="Pfam" id="PF00085">
    <property type="entry name" value="Thioredoxin"/>
    <property type="match status" value="1"/>
</dbReference>
<evidence type="ECO:0000259" key="12">
    <source>
        <dbReference type="PROSITE" id="PS51352"/>
    </source>
</evidence>
<dbReference type="NCBIfam" id="TIGR01068">
    <property type="entry name" value="thioredoxin"/>
    <property type="match status" value="1"/>
</dbReference>
<evidence type="ECO:0000313" key="15">
    <source>
        <dbReference type="Proteomes" id="UP000524893"/>
    </source>
</evidence>
<evidence type="ECO:0000313" key="13">
    <source>
        <dbReference type="EMBL" id="MBA8775974.1"/>
    </source>
</evidence>
<accession>A0A9X0P9X2</accession>
<dbReference type="PIRSF" id="PIRSF000077">
    <property type="entry name" value="Thioredoxin"/>
    <property type="match status" value="1"/>
</dbReference>
<comment type="function">
    <text evidence="7">Component of the thioredoxin-thioredoxin reductase system. Participates in various redox reactions through the reversible oxidation of its active center dithiol to a disulfide and catalyzes dithiol-disulfide exchange reactions.</text>
</comment>
<keyword evidence="4" id="KW-0249">Electron transport</keyword>
<keyword evidence="6 11" id="KW-0676">Redox-active center</keyword>
<dbReference type="SUPFAM" id="SSF52833">
    <property type="entry name" value="Thioredoxin-like"/>
    <property type="match status" value="1"/>
</dbReference>
<dbReference type="Proteomes" id="UP001255050">
    <property type="component" value="Unassembled WGS sequence"/>
</dbReference>
<evidence type="ECO:0000256" key="6">
    <source>
        <dbReference type="ARBA" id="ARBA00023284"/>
    </source>
</evidence>
<dbReference type="EMBL" id="JAVJGV010000057">
    <property type="protein sequence ID" value="MDR5603782.1"/>
    <property type="molecule type" value="Genomic_DNA"/>
</dbReference>
<dbReference type="CDD" id="cd02947">
    <property type="entry name" value="TRX_family"/>
    <property type="match status" value="1"/>
</dbReference>
<dbReference type="PANTHER" id="PTHR45663:SF11">
    <property type="entry name" value="GEO12009P1"/>
    <property type="match status" value="1"/>
</dbReference>
<name>A0A9X0P9X2_9STAP</name>
<comment type="similarity">
    <text evidence="1 9">Belongs to the thioredoxin family.</text>
</comment>
<evidence type="ECO:0000256" key="7">
    <source>
        <dbReference type="ARBA" id="ARBA00025303"/>
    </source>
</evidence>
<dbReference type="InterPro" id="IPR036249">
    <property type="entry name" value="Thioredoxin-like_sf"/>
</dbReference>
<feature type="active site" description="Nucleophile" evidence="10">
    <location>
        <position position="29"/>
    </location>
</feature>
<dbReference type="Proteomes" id="UP000524893">
    <property type="component" value="Unassembled WGS sequence"/>
</dbReference>
<dbReference type="GO" id="GO:0015035">
    <property type="term" value="F:protein-disulfide reductase activity"/>
    <property type="evidence" value="ECO:0007669"/>
    <property type="project" value="UniProtKB-UniRule"/>
</dbReference>
<dbReference type="PROSITE" id="PS51352">
    <property type="entry name" value="THIOREDOXIN_2"/>
    <property type="match status" value="1"/>
</dbReference>
<keyword evidence="3" id="KW-0813">Transport</keyword>
<evidence type="ECO:0000256" key="8">
    <source>
        <dbReference type="NCBIfam" id="TIGR01068"/>
    </source>
</evidence>
<gene>
    <name evidence="13" type="primary">trxA</name>
    <name evidence="13" type="ORF">HR081_03410</name>
    <name evidence="14" type="ORF">RCO12_10100</name>
</gene>
<keyword evidence="5 11" id="KW-1015">Disulfide bond</keyword>
<evidence type="ECO:0000256" key="1">
    <source>
        <dbReference type="ARBA" id="ARBA00008987"/>
    </source>
</evidence>
<evidence type="ECO:0000313" key="14">
    <source>
        <dbReference type="EMBL" id="MDR5603782.1"/>
    </source>
</evidence>
<feature type="site" description="Contributes to redox potential value" evidence="10">
    <location>
        <position position="31"/>
    </location>
</feature>
<dbReference type="InterPro" id="IPR005746">
    <property type="entry name" value="Thioredoxin"/>
</dbReference>
<evidence type="ECO:0000256" key="10">
    <source>
        <dbReference type="PIRSR" id="PIRSR000077-1"/>
    </source>
</evidence>
<dbReference type="GO" id="GO:0045454">
    <property type="term" value="P:cell redox homeostasis"/>
    <property type="evidence" value="ECO:0007669"/>
    <property type="project" value="TreeGrafter"/>
</dbReference>
<evidence type="ECO:0000256" key="5">
    <source>
        <dbReference type="ARBA" id="ARBA00023157"/>
    </source>
</evidence>
<feature type="site" description="Deprotonates C-terminal active site Cys" evidence="10">
    <location>
        <position position="23"/>
    </location>
</feature>
<reference evidence="13 15" key="1">
    <citation type="journal article" date="2020" name="Access Microbiol">
        <title>Isolation and genome sequencing of Staphylococcus schleiferi subspecies coagulans from Antarctic seals.</title>
        <authorList>
            <person name="Foster G."/>
            <person name="Robb A."/>
            <person name="Paterson G.K."/>
        </authorList>
    </citation>
    <scope>NUCLEOTIDE SEQUENCE [LARGE SCALE GENOMIC DNA]</scope>
    <source>
        <strain evidence="13 15">M615/02/4</strain>
    </source>
</reference>
<feature type="active site" description="Nucleophile" evidence="10">
    <location>
        <position position="32"/>
    </location>
</feature>
<feature type="site" description="Contributes to redox potential value" evidence="10">
    <location>
        <position position="30"/>
    </location>
</feature>
<feature type="disulfide bond" description="Redox-active" evidence="11">
    <location>
        <begin position="29"/>
        <end position="32"/>
    </location>
</feature>
<reference evidence="14 16" key="2">
    <citation type="submission" date="2023-08" db="EMBL/GenBank/DDBJ databases">
        <title>Whole genome sequencing of Staphylococcus coagulans NN-2474.</title>
        <authorList>
            <person name="Kropotov V.S."/>
            <person name="Boriskina E.V."/>
            <person name="Gordinskaya N.A."/>
            <person name="Shkurkina I.S."/>
            <person name="Kryazhev D.V."/>
            <person name="Alekseeva A.E."/>
            <person name="Makhova M.A."/>
        </authorList>
    </citation>
    <scope>NUCLEOTIDE SEQUENCE [LARGE SCALE GENOMIC DNA]</scope>
    <source>
        <strain evidence="14 16">NN-2474</strain>
    </source>
</reference>
<dbReference type="GeneID" id="72414753"/>
<dbReference type="FunFam" id="3.40.30.10:FF:000001">
    <property type="entry name" value="Thioredoxin"/>
    <property type="match status" value="1"/>
</dbReference>
<dbReference type="PROSITE" id="PS00194">
    <property type="entry name" value="THIOREDOXIN_1"/>
    <property type="match status" value="1"/>
</dbReference>
<dbReference type="RefSeq" id="WP_050331318.1">
    <property type="nucleotide sequence ID" value="NZ_CP092966.1"/>
</dbReference>
<evidence type="ECO:0000256" key="11">
    <source>
        <dbReference type="PIRSR" id="PIRSR000077-4"/>
    </source>
</evidence>
<evidence type="ECO:0000256" key="2">
    <source>
        <dbReference type="ARBA" id="ARBA00020570"/>
    </source>
</evidence>
<dbReference type="GO" id="GO:0005829">
    <property type="term" value="C:cytosol"/>
    <property type="evidence" value="ECO:0007669"/>
    <property type="project" value="TreeGrafter"/>
</dbReference>
<evidence type="ECO:0000256" key="3">
    <source>
        <dbReference type="ARBA" id="ARBA00022448"/>
    </source>
</evidence>
<proteinExistence type="inferred from homology"/>
<keyword evidence="16" id="KW-1185">Reference proteome</keyword>
<comment type="caution">
    <text evidence="13">The sequence shown here is derived from an EMBL/GenBank/DDBJ whole genome shotgun (WGS) entry which is preliminary data.</text>
</comment>
<dbReference type="InterPro" id="IPR013766">
    <property type="entry name" value="Thioredoxin_domain"/>
</dbReference>
<evidence type="ECO:0000313" key="16">
    <source>
        <dbReference type="Proteomes" id="UP001255050"/>
    </source>
</evidence>
<evidence type="ECO:0000256" key="9">
    <source>
        <dbReference type="PIRNR" id="PIRNR000077"/>
    </source>
</evidence>
<dbReference type="PANTHER" id="PTHR45663">
    <property type="entry name" value="GEO12009P1"/>
    <property type="match status" value="1"/>
</dbReference>